<dbReference type="GO" id="GO:0005737">
    <property type="term" value="C:cytoplasm"/>
    <property type="evidence" value="ECO:0007669"/>
    <property type="project" value="TreeGrafter"/>
</dbReference>
<comment type="caution">
    <text evidence="7">The sequence shown here is derived from an EMBL/GenBank/DDBJ whole genome shotgun (WGS) entry which is preliminary data.</text>
</comment>
<dbReference type="PANTHER" id="PTHR11638">
    <property type="entry name" value="ATP-DEPENDENT CLP PROTEASE"/>
    <property type="match status" value="1"/>
</dbReference>
<feature type="domain" description="Clp ATPase C-terminal" evidence="6">
    <location>
        <begin position="726"/>
        <end position="816"/>
    </location>
</feature>
<keyword evidence="4" id="KW-1133">Transmembrane helix</keyword>
<dbReference type="Gene3D" id="3.40.50.300">
    <property type="entry name" value="P-loop containing nucleotide triphosphate hydrolases"/>
    <property type="match status" value="2"/>
</dbReference>
<keyword evidence="4" id="KW-0812">Transmembrane</keyword>
<sequence length="819" mass="90189">MAHPLRHIVVGTEFYPAYHLESLFSHHRRHQILRIFTTVTTILIIVAILQFFLASLSLLPTDHFFISWLAEKVLALIFIFLPLATALYCLEAFFRSYFMTEEKRVGQTSPFVYEVGHILYTAKSEDILTAFLSAIYGRRIMLRLGLGPAEIKSLIIGRALTKSDLPVGTAGPLTLVELTQYLWSTNKDFSDLLFTAGVQATDLVGASAWVERDLEEEKEAECWWRRDKLEAIPSLGRDMAYGTVYTLKRYGAEMKVPASLIRFAATLRQKEVKQLETTLQRGRETNALLVGETHEAALETLRQLASRIKAGVVGHELEHRRVFVFDTALFLSSFKNKSEMELEFQKAMTEAVQAGNLILVLNSLETLLHGFESMGSEAVALLEPYLKSSRLQIVGIVENAVFQQAIGPGSVLSSLFEKIVVANPEPADLVWLLERAAGQAEVEHSLFFTYQSLVTMIESAVQYYSGDNILDKALDILTEVSIALAKAGKTVVSKADILEFVGKKTNIPLGVISPEEKTKLLDLEKILHERVIGQDEAVRAVAESLRRARAATTNPSRPLGTFLFLGPTGVGKTETAKALAAVFFNDENKMLRLDMSEYQGTEALGALVGSFASGKAGLLSTMLREKPYAVLLLDEFEKASAEVRNLFLQILDEGRFADGSGKPVNARNTIIVATSNAGADYIWEKISGGESTASIKTELIDRLVKAGTYTPELLNRFDAVVVFHPLVGENLQQVAGLMLGKLAERLAKQGLKLIVTPELSLYVAQNGADPKFGARPMNRFIQDKIEAVIAEAIIRDSLGAGTTITITGFATGKLVVARV</sequence>
<dbReference type="PANTHER" id="PTHR11638:SF18">
    <property type="entry name" value="HEAT SHOCK PROTEIN 104"/>
    <property type="match status" value="1"/>
</dbReference>
<proteinExistence type="predicted"/>
<evidence type="ECO:0000313" key="7">
    <source>
        <dbReference type="EMBL" id="OHA58567.1"/>
    </source>
</evidence>
<keyword evidence="3" id="KW-0143">Chaperone</keyword>
<dbReference type="Pfam" id="PF07724">
    <property type="entry name" value="AAA_2"/>
    <property type="match status" value="1"/>
</dbReference>
<keyword evidence="4" id="KW-0472">Membrane</keyword>
<dbReference type="InterPro" id="IPR003959">
    <property type="entry name" value="ATPase_AAA_core"/>
</dbReference>
<dbReference type="GO" id="GO:0016887">
    <property type="term" value="F:ATP hydrolysis activity"/>
    <property type="evidence" value="ECO:0007669"/>
    <property type="project" value="InterPro"/>
</dbReference>
<dbReference type="InterPro" id="IPR019489">
    <property type="entry name" value="Clp_ATPase_C"/>
</dbReference>
<organism evidence="7 8">
    <name type="scientific">Candidatus Vogelbacteria bacterium RIFOXYD1_FULL_44_32</name>
    <dbReference type="NCBI Taxonomy" id="1802438"/>
    <lineage>
        <taxon>Bacteria</taxon>
        <taxon>Candidatus Vogeliibacteriota</taxon>
    </lineage>
</organism>
<dbReference type="Proteomes" id="UP000177043">
    <property type="component" value="Unassembled WGS sequence"/>
</dbReference>
<dbReference type="InterPro" id="IPR003593">
    <property type="entry name" value="AAA+_ATPase"/>
</dbReference>
<keyword evidence="2" id="KW-0067">ATP-binding</keyword>
<evidence type="ECO:0000259" key="6">
    <source>
        <dbReference type="SMART" id="SM01086"/>
    </source>
</evidence>
<evidence type="ECO:0000256" key="2">
    <source>
        <dbReference type="ARBA" id="ARBA00022840"/>
    </source>
</evidence>
<accession>A0A1G2QDI5</accession>
<dbReference type="Pfam" id="PF10431">
    <property type="entry name" value="ClpB_D2-small"/>
    <property type="match status" value="1"/>
</dbReference>
<dbReference type="InterPro" id="IPR027417">
    <property type="entry name" value="P-loop_NTPase"/>
</dbReference>
<dbReference type="InterPro" id="IPR050130">
    <property type="entry name" value="ClpA_ClpB"/>
</dbReference>
<name>A0A1G2QDI5_9BACT</name>
<reference evidence="7 8" key="1">
    <citation type="journal article" date="2016" name="Nat. Commun.">
        <title>Thousands of microbial genomes shed light on interconnected biogeochemical processes in an aquifer system.</title>
        <authorList>
            <person name="Anantharaman K."/>
            <person name="Brown C.T."/>
            <person name="Hug L.A."/>
            <person name="Sharon I."/>
            <person name="Castelle C.J."/>
            <person name="Probst A.J."/>
            <person name="Thomas B.C."/>
            <person name="Singh A."/>
            <person name="Wilkins M.J."/>
            <person name="Karaoz U."/>
            <person name="Brodie E.L."/>
            <person name="Williams K.H."/>
            <person name="Hubbard S.S."/>
            <person name="Banfield J.F."/>
        </authorList>
    </citation>
    <scope>NUCLEOTIDE SEQUENCE [LARGE SCALE GENOMIC DNA]</scope>
</reference>
<dbReference type="SMART" id="SM00382">
    <property type="entry name" value="AAA"/>
    <property type="match status" value="1"/>
</dbReference>
<dbReference type="SUPFAM" id="SSF52540">
    <property type="entry name" value="P-loop containing nucleoside triphosphate hydrolases"/>
    <property type="match status" value="2"/>
</dbReference>
<feature type="domain" description="AAA+ ATPase" evidence="5">
    <location>
        <begin position="558"/>
        <end position="710"/>
    </location>
</feature>
<dbReference type="GO" id="GO:0034605">
    <property type="term" value="P:cellular response to heat"/>
    <property type="evidence" value="ECO:0007669"/>
    <property type="project" value="TreeGrafter"/>
</dbReference>
<feature type="transmembrane region" description="Helical" evidence="4">
    <location>
        <begin position="32"/>
        <end position="53"/>
    </location>
</feature>
<dbReference type="GO" id="GO:0005524">
    <property type="term" value="F:ATP binding"/>
    <property type="evidence" value="ECO:0007669"/>
    <property type="project" value="UniProtKB-KW"/>
</dbReference>
<dbReference type="AlphaFoldDB" id="A0A1G2QDI5"/>
<dbReference type="EMBL" id="MHTJ01000003">
    <property type="protein sequence ID" value="OHA58567.1"/>
    <property type="molecule type" value="Genomic_DNA"/>
</dbReference>
<evidence type="ECO:0000256" key="3">
    <source>
        <dbReference type="ARBA" id="ARBA00023186"/>
    </source>
</evidence>
<evidence type="ECO:0000259" key="5">
    <source>
        <dbReference type="SMART" id="SM00382"/>
    </source>
</evidence>
<evidence type="ECO:0008006" key="9">
    <source>
        <dbReference type="Google" id="ProtNLM"/>
    </source>
</evidence>
<dbReference type="STRING" id="1802438.A2571_02240"/>
<dbReference type="InterPro" id="IPR001270">
    <property type="entry name" value="ClpA/B"/>
</dbReference>
<dbReference type="PRINTS" id="PR00300">
    <property type="entry name" value="CLPPROTEASEA"/>
</dbReference>
<protein>
    <recommendedName>
        <fullName evidence="9">Clp R domain-containing protein</fullName>
    </recommendedName>
</protein>
<keyword evidence="1" id="KW-0547">Nucleotide-binding</keyword>
<gene>
    <name evidence="7" type="ORF">A2571_02240</name>
</gene>
<evidence type="ECO:0000256" key="4">
    <source>
        <dbReference type="SAM" id="Phobius"/>
    </source>
</evidence>
<dbReference type="SMART" id="SM01086">
    <property type="entry name" value="ClpB_D2-small"/>
    <property type="match status" value="1"/>
</dbReference>
<evidence type="ECO:0000256" key="1">
    <source>
        <dbReference type="ARBA" id="ARBA00022741"/>
    </source>
</evidence>
<dbReference type="CDD" id="cd19499">
    <property type="entry name" value="RecA-like_ClpB_Hsp104-like"/>
    <property type="match status" value="1"/>
</dbReference>
<evidence type="ECO:0000313" key="8">
    <source>
        <dbReference type="Proteomes" id="UP000177043"/>
    </source>
</evidence>
<feature type="transmembrane region" description="Helical" evidence="4">
    <location>
        <begin position="73"/>
        <end position="94"/>
    </location>
</feature>
<dbReference type="Gene3D" id="1.10.8.60">
    <property type="match status" value="2"/>
</dbReference>